<reference evidence="1 2" key="1">
    <citation type="submission" date="2022-07" db="EMBL/GenBank/DDBJ databases">
        <title>Genome sequence of Terrisporobacter mayombei DSM6539.</title>
        <authorList>
            <person name="Boeer T."/>
            <person name="Bengelsdorf F.R."/>
            <person name="Daniel R."/>
            <person name="Poehlein A."/>
        </authorList>
    </citation>
    <scope>NUCLEOTIDE SEQUENCE [LARGE SCALE GENOMIC DNA]</scope>
    <source>
        <strain evidence="1 2">DSM 6539</strain>
    </source>
</reference>
<evidence type="ECO:0000313" key="1">
    <source>
        <dbReference type="EMBL" id="WMT82912.1"/>
    </source>
</evidence>
<accession>A0ABY9Q4K2</accession>
<proteinExistence type="predicted"/>
<dbReference type="RefSeq" id="WP_228105352.1">
    <property type="nucleotide sequence ID" value="NZ_CP101637.1"/>
</dbReference>
<dbReference type="EMBL" id="CP101637">
    <property type="protein sequence ID" value="WMT82912.1"/>
    <property type="molecule type" value="Genomic_DNA"/>
</dbReference>
<protein>
    <submittedName>
        <fullName evidence="1">Uncharacterized protein</fullName>
    </submittedName>
</protein>
<sequence length="168" mass="19943">MKMSKKDYVKPNKIFFDPDWELSKVYEMQEEFFEKGEFALGCLVMANNKLFKRGLLDLPGYIIYTFDGYYEENIEEFEELANEVYDLGGTKQEDKALKKIAYLLEEMMDNAFGIRLPLEMTGGREVFFSSIMFNRKYLLGKKLIGRVYPIHILRGRKPDAMLIPHWYW</sequence>
<organism evidence="1 2">
    <name type="scientific">Terrisporobacter mayombei</name>
    <dbReference type="NCBI Taxonomy" id="1541"/>
    <lineage>
        <taxon>Bacteria</taxon>
        <taxon>Bacillati</taxon>
        <taxon>Bacillota</taxon>
        <taxon>Clostridia</taxon>
        <taxon>Peptostreptococcales</taxon>
        <taxon>Peptostreptococcaceae</taxon>
        <taxon>Terrisporobacter</taxon>
    </lineage>
</organism>
<keyword evidence="2" id="KW-1185">Reference proteome</keyword>
<gene>
    <name evidence="1" type="ORF">TEMA_34090</name>
</gene>
<dbReference type="Proteomes" id="UP001235030">
    <property type="component" value="Chromosome"/>
</dbReference>
<name>A0ABY9Q4K2_9FIRM</name>
<evidence type="ECO:0000313" key="2">
    <source>
        <dbReference type="Proteomes" id="UP001235030"/>
    </source>
</evidence>